<dbReference type="Proteomes" id="UP000016412">
    <property type="component" value="Unassembled WGS sequence"/>
</dbReference>
<proteinExistence type="predicted"/>
<evidence type="ECO:0008006" key="5">
    <source>
        <dbReference type="Google" id="ProtNLM"/>
    </source>
</evidence>
<dbReference type="EMBL" id="AVQI01000050">
    <property type="protein sequence ID" value="ERK02668.1"/>
    <property type="molecule type" value="Genomic_DNA"/>
</dbReference>
<comment type="caution">
    <text evidence="1">The sequence shown here is derived from an EMBL/GenBank/DDBJ whole genome shotgun (WGS) entry which is preliminary data.</text>
</comment>
<keyword evidence="4" id="KW-1185">Reference proteome</keyword>
<dbReference type="Proteomes" id="UP000016646">
    <property type="component" value="Unassembled WGS sequence"/>
</dbReference>
<dbReference type="EMBL" id="AUZJ01000009">
    <property type="protein sequence ID" value="ERF61614.1"/>
    <property type="molecule type" value="Genomic_DNA"/>
</dbReference>
<name>U2LDV9_TRESO</name>
<dbReference type="eggNOG" id="ENOG5032BP1">
    <property type="taxonomic scope" value="Bacteria"/>
</dbReference>
<evidence type="ECO:0000313" key="4">
    <source>
        <dbReference type="Proteomes" id="UP000016646"/>
    </source>
</evidence>
<dbReference type="OrthoDB" id="361799at2"/>
<evidence type="ECO:0000313" key="3">
    <source>
        <dbReference type="Proteomes" id="UP000016412"/>
    </source>
</evidence>
<evidence type="ECO:0000313" key="1">
    <source>
        <dbReference type="EMBL" id="ERF61614.1"/>
    </source>
</evidence>
<accession>U2LDV9</accession>
<dbReference type="PATRIC" id="fig|1125725.3.peg.331"/>
<dbReference type="AlphaFoldDB" id="U2LDV9"/>
<sequence>MAYETLFEQIKTVPQEHLADIENYVEYILYRYKKNTEQAQGRDLSQYFGSVNIRRDGLAMQKEMRNEWD</sequence>
<protein>
    <recommendedName>
        <fullName evidence="5">DUF2281 domain-containing protein</fullName>
    </recommendedName>
</protein>
<evidence type="ECO:0000313" key="2">
    <source>
        <dbReference type="EMBL" id="ERK02668.1"/>
    </source>
</evidence>
<organism evidence="1 3">
    <name type="scientific">Treponema socranskii subsp. socranskii VPI DR56BR1116 = ATCC 35536</name>
    <dbReference type="NCBI Taxonomy" id="1125725"/>
    <lineage>
        <taxon>Bacteria</taxon>
        <taxon>Pseudomonadati</taxon>
        <taxon>Spirochaetota</taxon>
        <taxon>Spirochaetia</taxon>
        <taxon>Spirochaetales</taxon>
        <taxon>Treponemataceae</taxon>
        <taxon>Treponema</taxon>
    </lineage>
</organism>
<gene>
    <name evidence="2" type="ORF">HMPREF0860_0018</name>
    <name evidence="1" type="ORF">HMPREF1325_2266</name>
</gene>
<reference evidence="3 4" key="1">
    <citation type="submission" date="2013-08" db="EMBL/GenBank/DDBJ databases">
        <authorList>
            <person name="Durkin A.S."/>
            <person name="Haft D.R."/>
            <person name="McCorrison J."/>
            <person name="Torralba M."/>
            <person name="Gillis M."/>
            <person name="Haft D.H."/>
            <person name="Methe B."/>
            <person name="Sutton G."/>
            <person name="Nelson K.E."/>
        </authorList>
    </citation>
    <scope>NUCLEOTIDE SEQUENCE [LARGE SCALE GENOMIC DNA]</scope>
    <source>
        <strain evidence="2 4">ATCC 35536</strain>
        <strain evidence="1 3">VPI DR56BR1116</strain>
    </source>
</reference>
<dbReference type="RefSeq" id="WP_021329491.1">
    <property type="nucleotide sequence ID" value="NZ_AUZJ01000009.1"/>
</dbReference>